<evidence type="ECO:0000313" key="1">
    <source>
        <dbReference type="EMBL" id="VDP88725.1"/>
    </source>
</evidence>
<evidence type="ECO:0000313" key="3">
    <source>
        <dbReference type="WBParaSite" id="ECPE_0001164401-mRNA-1"/>
    </source>
</evidence>
<gene>
    <name evidence="1" type="ORF">ECPE_LOCUS11609</name>
</gene>
<reference evidence="1 2" key="2">
    <citation type="submission" date="2018-11" db="EMBL/GenBank/DDBJ databases">
        <authorList>
            <consortium name="Pathogen Informatics"/>
        </authorList>
    </citation>
    <scope>NUCLEOTIDE SEQUENCE [LARGE SCALE GENOMIC DNA]</scope>
    <source>
        <strain evidence="1 2">Egypt</strain>
    </source>
</reference>
<keyword evidence="2" id="KW-1185">Reference proteome</keyword>
<proteinExistence type="predicted"/>
<evidence type="ECO:0000313" key="2">
    <source>
        <dbReference type="Proteomes" id="UP000272942"/>
    </source>
</evidence>
<dbReference type="WBParaSite" id="ECPE_0001164401-mRNA-1">
    <property type="protein sequence ID" value="ECPE_0001164401-mRNA-1"/>
    <property type="gene ID" value="ECPE_0001164401"/>
</dbReference>
<dbReference type="EMBL" id="UZAN01051161">
    <property type="protein sequence ID" value="VDP88725.1"/>
    <property type="molecule type" value="Genomic_DNA"/>
</dbReference>
<accession>A0A183AXC4</accession>
<protein>
    <submittedName>
        <fullName evidence="3">Mediator of RNA polymerase II transcription subunit 7</fullName>
    </submittedName>
</protein>
<dbReference type="AlphaFoldDB" id="A0A183AXC4"/>
<dbReference type="Proteomes" id="UP000272942">
    <property type="component" value="Unassembled WGS sequence"/>
</dbReference>
<name>A0A183AXC4_9TREM</name>
<sequence length="149" mass="17179">MQSDQINCEPGFIDPGVDSKSLAHRARIAAEFLRTIPSELHNLAEIRSSNATEQSTAPTQTTRLEQRITGHLDLVIKLVDEIQRENRERETELSKVRDEFRLLVQQFDRLSTYCLAKLPAVVQKEHENVAATLIKLRWKISESEEERTR</sequence>
<dbReference type="OrthoDB" id="6274709at2759"/>
<organism evidence="3">
    <name type="scientific">Echinostoma caproni</name>
    <dbReference type="NCBI Taxonomy" id="27848"/>
    <lineage>
        <taxon>Eukaryota</taxon>
        <taxon>Metazoa</taxon>
        <taxon>Spiralia</taxon>
        <taxon>Lophotrochozoa</taxon>
        <taxon>Platyhelminthes</taxon>
        <taxon>Trematoda</taxon>
        <taxon>Digenea</taxon>
        <taxon>Plagiorchiida</taxon>
        <taxon>Echinostomata</taxon>
        <taxon>Echinostomatoidea</taxon>
        <taxon>Echinostomatidae</taxon>
        <taxon>Echinostoma</taxon>
    </lineage>
</organism>
<reference evidence="3" key="1">
    <citation type="submission" date="2016-06" db="UniProtKB">
        <authorList>
            <consortium name="WormBaseParasite"/>
        </authorList>
    </citation>
    <scope>IDENTIFICATION</scope>
</reference>